<proteinExistence type="inferred from homology"/>
<dbReference type="SUPFAM" id="SSF51735">
    <property type="entry name" value="NAD(P)-binding Rossmann-fold domains"/>
    <property type="match status" value="1"/>
</dbReference>
<dbReference type="Proteomes" id="UP000230431">
    <property type="component" value="Unassembled WGS sequence"/>
</dbReference>
<feature type="domain" description="NAD-dependent epimerase/dehydratase" evidence="2">
    <location>
        <begin position="18"/>
        <end position="248"/>
    </location>
</feature>
<protein>
    <recommendedName>
        <fullName evidence="2">NAD-dependent epimerase/dehydratase domain-containing protein</fullName>
    </recommendedName>
</protein>
<accession>A0A2H0RHK3</accession>
<reference evidence="3 4" key="1">
    <citation type="submission" date="2017-09" db="EMBL/GenBank/DDBJ databases">
        <title>Depth-based differentiation of microbial function through sediment-hosted aquifers and enrichment of novel symbionts in the deep terrestrial subsurface.</title>
        <authorList>
            <person name="Probst A.J."/>
            <person name="Ladd B."/>
            <person name="Jarett J.K."/>
            <person name="Geller-Mcgrath D.E."/>
            <person name="Sieber C.M."/>
            <person name="Emerson J.B."/>
            <person name="Anantharaman K."/>
            <person name="Thomas B.C."/>
            <person name="Malmstrom R."/>
            <person name="Stieglmeier M."/>
            <person name="Klingl A."/>
            <person name="Woyke T."/>
            <person name="Ryan C.M."/>
            <person name="Banfield J.F."/>
        </authorList>
    </citation>
    <scope>NUCLEOTIDE SEQUENCE [LARGE SCALE GENOMIC DNA]</scope>
    <source>
        <strain evidence="3">CG10_big_fil_rev_8_21_14_0_10_49_38</strain>
    </source>
</reference>
<comment type="caution">
    <text evidence="3">The sequence shown here is derived from an EMBL/GenBank/DDBJ whole genome shotgun (WGS) entry which is preliminary data.</text>
</comment>
<evidence type="ECO:0000259" key="2">
    <source>
        <dbReference type="Pfam" id="PF01370"/>
    </source>
</evidence>
<name>A0A2H0RHK3_9BACT</name>
<dbReference type="PANTHER" id="PTHR43000">
    <property type="entry name" value="DTDP-D-GLUCOSE 4,6-DEHYDRATASE-RELATED"/>
    <property type="match status" value="1"/>
</dbReference>
<sequence length="328" mass="37450">MKYAANMKEKGKREKPKILITGGLSFIFSYVTEYFVKKGWEVTVIDNCSVGSNPHIYDGSFTLHKVDFCTKKGYEIAVREDPDYFIHAAARTDVDYSILHPLETLKNNALSTFNAFEAARAMDNLHKFMYVATDEVYGDHNKRKDEQEALDPRNPYSSSKAIGSLMRKSYENTYPQLANKIVELRSCNCFGHRQDVTKIIPQLIRSAITGQVVPIHNEGRGYREFIYVENIPTIVELLLQEGTGVYNVSGYGITVRNLVKKVQKVLGVPINTTPATRVGMDEYYKMDDTRLRLLGWRPRFAFEKGLRLTYEKTEKALGAKKRSSKTKK</sequence>
<gene>
    <name evidence="3" type="ORF">COV08_02430</name>
</gene>
<dbReference type="InterPro" id="IPR001509">
    <property type="entry name" value="Epimerase_deHydtase"/>
</dbReference>
<evidence type="ECO:0000313" key="4">
    <source>
        <dbReference type="Proteomes" id="UP000230431"/>
    </source>
</evidence>
<organism evidence="3 4">
    <name type="scientific">Candidatus Vogelbacteria bacterium CG10_big_fil_rev_8_21_14_0_10_49_38</name>
    <dbReference type="NCBI Taxonomy" id="1975043"/>
    <lineage>
        <taxon>Bacteria</taxon>
        <taxon>Candidatus Vogeliibacteriota</taxon>
    </lineage>
</organism>
<comment type="similarity">
    <text evidence="1">Belongs to the NAD(P)-dependent epimerase/dehydratase family.</text>
</comment>
<dbReference type="EMBL" id="PCYK01000020">
    <property type="protein sequence ID" value="PIR45920.1"/>
    <property type="molecule type" value="Genomic_DNA"/>
</dbReference>
<dbReference type="InterPro" id="IPR036291">
    <property type="entry name" value="NAD(P)-bd_dom_sf"/>
</dbReference>
<dbReference type="Gene3D" id="3.40.50.720">
    <property type="entry name" value="NAD(P)-binding Rossmann-like Domain"/>
    <property type="match status" value="1"/>
</dbReference>
<evidence type="ECO:0000256" key="1">
    <source>
        <dbReference type="ARBA" id="ARBA00007637"/>
    </source>
</evidence>
<dbReference type="AlphaFoldDB" id="A0A2H0RHK3"/>
<dbReference type="Gene3D" id="3.90.25.10">
    <property type="entry name" value="UDP-galactose 4-epimerase, domain 1"/>
    <property type="match status" value="1"/>
</dbReference>
<evidence type="ECO:0000313" key="3">
    <source>
        <dbReference type="EMBL" id="PIR45920.1"/>
    </source>
</evidence>
<dbReference type="Pfam" id="PF01370">
    <property type="entry name" value="Epimerase"/>
    <property type="match status" value="1"/>
</dbReference>